<keyword evidence="2" id="KW-1185">Reference proteome</keyword>
<accession>A0AA35WDK7</accession>
<organism evidence="1 2">
    <name type="scientific">Geodia barretti</name>
    <name type="common">Barrett's horny sponge</name>
    <dbReference type="NCBI Taxonomy" id="519541"/>
    <lineage>
        <taxon>Eukaryota</taxon>
        <taxon>Metazoa</taxon>
        <taxon>Porifera</taxon>
        <taxon>Demospongiae</taxon>
        <taxon>Heteroscleromorpha</taxon>
        <taxon>Tetractinellida</taxon>
        <taxon>Astrophorina</taxon>
        <taxon>Geodiidae</taxon>
        <taxon>Geodia</taxon>
    </lineage>
</organism>
<comment type="caution">
    <text evidence="1">The sequence shown here is derived from an EMBL/GenBank/DDBJ whole genome shotgun (WGS) entry which is preliminary data.</text>
</comment>
<reference evidence="1" key="1">
    <citation type="submission" date="2023-03" db="EMBL/GenBank/DDBJ databases">
        <authorList>
            <person name="Steffen K."/>
            <person name="Cardenas P."/>
        </authorList>
    </citation>
    <scope>NUCLEOTIDE SEQUENCE</scope>
</reference>
<sequence length="73" mass="8593">MKSNVKALRLREMTSLEPQKRVRWPVSVRVDGCSMYIADYGSDRVQVYQKEAYPLEPHEISEVQRSPTLYTQF</sequence>
<evidence type="ECO:0000313" key="1">
    <source>
        <dbReference type="EMBL" id="CAI8016674.1"/>
    </source>
</evidence>
<dbReference type="AlphaFoldDB" id="A0AA35WDK7"/>
<evidence type="ECO:0000313" key="2">
    <source>
        <dbReference type="Proteomes" id="UP001174909"/>
    </source>
</evidence>
<gene>
    <name evidence="1" type="ORF">GBAR_LOCUS10216</name>
</gene>
<dbReference type="Proteomes" id="UP001174909">
    <property type="component" value="Unassembled WGS sequence"/>
</dbReference>
<proteinExistence type="predicted"/>
<name>A0AA35WDK7_GEOBA</name>
<dbReference type="EMBL" id="CASHTH010001547">
    <property type="protein sequence ID" value="CAI8016674.1"/>
    <property type="molecule type" value="Genomic_DNA"/>
</dbReference>
<protein>
    <submittedName>
        <fullName evidence="1">Uncharacterized protein</fullName>
    </submittedName>
</protein>